<evidence type="ECO:0000313" key="2">
    <source>
        <dbReference type="Proteomes" id="UP000225972"/>
    </source>
</evidence>
<sequence>MFGRQGKGGGERVFGGVQAQHHDAAGAGIVALDRVDRLVPGRFGCEGFQLPPIRIDPGIVELLDQLGRAAVIDAAHLGGDYLEQEFQPVAPRRLIQPLDPFLLQGARVAGVIGVAKDQQFDHIFPRPFAQPPQIIAQLRLKLDGARPGQLGGAADPQARPAGAMQGRATDAVVAQDAIARLAILNRQRRLQTQLFEGRALGQAIALHLFQLQAVIKGKGAQAGPITRTVGGPVHLLKLGIIAQIGADQPAIKEIFQLFQAGIGRGAAMARHGKSPAGIGVFQRDGPGFLVQPALEQARHEPITRPQNVENFDRKARPGLALIKAVRDVTGKGHRPIRAAFADQGRVRNRPHRAQGGDGIGAATGDVKLFFGADDQVEKM</sequence>
<dbReference type="AlphaFoldDB" id="A0A238JIX7"/>
<name>A0A238JIX7_9RHOB</name>
<keyword evidence="2" id="KW-1185">Reference proteome</keyword>
<dbReference type="EMBL" id="FXXP01000017">
    <property type="protein sequence ID" value="SMX30638.1"/>
    <property type="molecule type" value="Genomic_DNA"/>
</dbReference>
<proteinExistence type="predicted"/>
<evidence type="ECO:0000313" key="1">
    <source>
        <dbReference type="EMBL" id="SMX30638.1"/>
    </source>
</evidence>
<protein>
    <submittedName>
        <fullName evidence="1">Uncharacterized protein</fullName>
    </submittedName>
</protein>
<gene>
    <name evidence="1" type="ORF">TRP8649_04782</name>
</gene>
<dbReference type="Proteomes" id="UP000225972">
    <property type="component" value="Unassembled WGS sequence"/>
</dbReference>
<reference evidence="2" key="1">
    <citation type="submission" date="2017-05" db="EMBL/GenBank/DDBJ databases">
        <authorList>
            <person name="Rodrigo-Torres L."/>
            <person name="Arahal R. D."/>
            <person name="Lucena T."/>
        </authorList>
    </citation>
    <scope>NUCLEOTIDE SEQUENCE [LARGE SCALE GENOMIC DNA]</scope>
    <source>
        <strain evidence="2">CECT 8649</strain>
    </source>
</reference>
<accession>A0A238JIX7</accession>
<organism evidence="1 2">
    <name type="scientific">Pelagimonas phthalicica</name>
    <dbReference type="NCBI Taxonomy" id="1037362"/>
    <lineage>
        <taxon>Bacteria</taxon>
        <taxon>Pseudomonadati</taxon>
        <taxon>Pseudomonadota</taxon>
        <taxon>Alphaproteobacteria</taxon>
        <taxon>Rhodobacterales</taxon>
        <taxon>Roseobacteraceae</taxon>
        <taxon>Pelagimonas</taxon>
    </lineage>
</organism>